<protein>
    <submittedName>
        <fullName evidence="1">Uncharacterized protein</fullName>
    </submittedName>
</protein>
<proteinExistence type="predicted"/>
<dbReference type="AlphaFoldDB" id="A0AAN8JR72"/>
<keyword evidence="2" id="KW-1185">Reference proteome</keyword>
<evidence type="ECO:0000313" key="2">
    <source>
        <dbReference type="Proteomes" id="UP001347796"/>
    </source>
</evidence>
<dbReference type="EMBL" id="JAZGQO010000008">
    <property type="protein sequence ID" value="KAK6180219.1"/>
    <property type="molecule type" value="Genomic_DNA"/>
</dbReference>
<name>A0AAN8JR72_PATCE</name>
<evidence type="ECO:0000313" key="1">
    <source>
        <dbReference type="EMBL" id="KAK6180219.1"/>
    </source>
</evidence>
<gene>
    <name evidence="1" type="ORF">SNE40_012411</name>
</gene>
<organism evidence="1 2">
    <name type="scientific">Patella caerulea</name>
    <name type="common">Rayed Mediterranean limpet</name>
    <dbReference type="NCBI Taxonomy" id="87958"/>
    <lineage>
        <taxon>Eukaryota</taxon>
        <taxon>Metazoa</taxon>
        <taxon>Spiralia</taxon>
        <taxon>Lophotrochozoa</taxon>
        <taxon>Mollusca</taxon>
        <taxon>Gastropoda</taxon>
        <taxon>Patellogastropoda</taxon>
        <taxon>Patelloidea</taxon>
        <taxon>Patellidae</taxon>
        <taxon>Patella</taxon>
    </lineage>
</organism>
<accession>A0AAN8JR72</accession>
<dbReference type="Proteomes" id="UP001347796">
    <property type="component" value="Unassembled WGS sequence"/>
</dbReference>
<sequence length="123" mass="13881">MAGGGHNYIPLPVKLCFIVKYKVSLLYIESFAGIYFRCQSNKQDAEIEPNYVYSNTDLNPTSSTTADTLTTGYQNISTNTRNVDYVNQSFNTEDSTRNMYDTLDHTADDTNNTYTSIECNKAK</sequence>
<comment type="caution">
    <text evidence="1">The sequence shown here is derived from an EMBL/GenBank/DDBJ whole genome shotgun (WGS) entry which is preliminary data.</text>
</comment>
<reference evidence="1 2" key="1">
    <citation type="submission" date="2024-01" db="EMBL/GenBank/DDBJ databases">
        <title>The genome of the rayed Mediterranean limpet Patella caerulea (Linnaeus, 1758).</title>
        <authorList>
            <person name="Anh-Thu Weber A."/>
            <person name="Halstead-Nussloch G."/>
        </authorList>
    </citation>
    <scope>NUCLEOTIDE SEQUENCE [LARGE SCALE GENOMIC DNA]</scope>
    <source>
        <strain evidence="1">AATW-2023a</strain>
        <tissue evidence="1">Whole specimen</tissue>
    </source>
</reference>